<evidence type="ECO:0000313" key="2">
    <source>
        <dbReference type="EMBL" id="GFR42353.1"/>
    </source>
</evidence>
<dbReference type="EMBL" id="BMAR01000003">
    <property type="protein sequence ID" value="GFR42353.1"/>
    <property type="molecule type" value="Genomic_DNA"/>
</dbReference>
<organism evidence="2 3">
    <name type="scientific">Astrephomene gubernaculifera</name>
    <dbReference type="NCBI Taxonomy" id="47775"/>
    <lineage>
        <taxon>Eukaryota</taxon>
        <taxon>Viridiplantae</taxon>
        <taxon>Chlorophyta</taxon>
        <taxon>core chlorophytes</taxon>
        <taxon>Chlorophyceae</taxon>
        <taxon>CS clade</taxon>
        <taxon>Chlamydomonadales</taxon>
        <taxon>Astrephomenaceae</taxon>
        <taxon>Astrephomene</taxon>
    </lineage>
</organism>
<reference evidence="2 3" key="1">
    <citation type="journal article" date="2021" name="Sci. Rep.">
        <title>Genome sequencing of the multicellular alga Astrephomene provides insights into convergent evolution of germ-soma differentiation.</title>
        <authorList>
            <person name="Yamashita S."/>
            <person name="Yamamoto K."/>
            <person name="Matsuzaki R."/>
            <person name="Suzuki S."/>
            <person name="Yamaguchi H."/>
            <person name="Hirooka S."/>
            <person name="Minakuchi Y."/>
            <person name="Miyagishima S."/>
            <person name="Kawachi M."/>
            <person name="Toyoda A."/>
            <person name="Nozaki H."/>
        </authorList>
    </citation>
    <scope>NUCLEOTIDE SEQUENCE [LARGE SCALE GENOMIC DNA]</scope>
    <source>
        <strain evidence="2 3">NIES-4017</strain>
    </source>
</reference>
<feature type="compositionally biased region" description="Basic and acidic residues" evidence="1">
    <location>
        <begin position="1"/>
        <end position="13"/>
    </location>
</feature>
<comment type="caution">
    <text evidence="2">The sequence shown here is derived from an EMBL/GenBank/DDBJ whole genome shotgun (WGS) entry which is preliminary data.</text>
</comment>
<dbReference type="PANTHER" id="PTHR31600">
    <property type="entry name" value="TINY MACROCYSTS PROTEIN B-RELATED"/>
    <property type="match status" value="1"/>
</dbReference>
<accession>A0AAD3DKM1</accession>
<feature type="compositionally biased region" description="Low complexity" evidence="1">
    <location>
        <begin position="201"/>
        <end position="211"/>
    </location>
</feature>
<name>A0AAD3DKM1_9CHLO</name>
<gene>
    <name evidence="2" type="ORF">Agub_g3048</name>
</gene>
<dbReference type="PANTHER" id="PTHR31600:SF2">
    <property type="entry name" value="GAMETE ENRICHED GENE 10 PROTEIN-RELATED"/>
    <property type="match status" value="1"/>
</dbReference>
<dbReference type="Proteomes" id="UP001054857">
    <property type="component" value="Unassembled WGS sequence"/>
</dbReference>
<dbReference type="InterPro" id="IPR052994">
    <property type="entry name" value="Tiny_macrocysts_regulators"/>
</dbReference>
<feature type="region of interest" description="Disordered" evidence="1">
    <location>
        <begin position="189"/>
        <end position="211"/>
    </location>
</feature>
<evidence type="ECO:0000256" key="1">
    <source>
        <dbReference type="SAM" id="MobiDB-lite"/>
    </source>
</evidence>
<protein>
    <submittedName>
        <fullName evidence="2">Uncharacterized protein</fullName>
    </submittedName>
</protein>
<evidence type="ECO:0000313" key="3">
    <source>
        <dbReference type="Proteomes" id="UP001054857"/>
    </source>
</evidence>
<feature type="compositionally biased region" description="Basic and acidic residues" evidence="1">
    <location>
        <begin position="189"/>
        <end position="200"/>
    </location>
</feature>
<sequence>FDALHDKWLREPSHAPPPTSCRSGVVVHLLSEAGNRLPVRVRVDTETVTEAGLTTSACYHVVQMERVLPSEELEEKRLALIANFNGAVHRVSRPDSRLFNFPASSLVGANLCDVIDLFAEWRERHGELGVQLLLLALLNREQEMPGASWRVRVQAPPGAEQAGGAEEGRKAAADAPAWRSACLQVEVHAGHDHGGGHHDPSSAAAGPPTSSSSQVRVRLLLWRRELLSGVVEVDEALVVRRHARTRRRTRRACSSTPPPT</sequence>
<keyword evidence="3" id="KW-1185">Reference proteome</keyword>
<dbReference type="AlphaFoldDB" id="A0AAD3DKM1"/>
<proteinExistence type="predicted"/>
<feature type="non-terminal residue" evidence="2">
    <location>
        <position position="1"/>
    </location>
</feature>
<feature type="region of interest" description="Disordered" evidence="1">
    <location>
        <begin position="1"/>
        <end position="20"/>
    </location>
</feature>